<dbReference type="AlphaFoldDB" id="A0A7K1SYW9"/>
<gene>
    <name evidence="1" type="ORF">GO621_13035</name>
</gene>
<name>A0A7K1SYW9_9SPHI</name>
<dbReference type="EMBL" id="WPIK01000011">
    <property type="protein sequence ID" value="MVN22457.1"/>
    <property type="molecule type" value="Genomic_DNA"/>
</dbReference>
<reference evidence="1 2" key="1">
    <citation type="submission" date="2019-12" db="EMBL/GenBank/DDBJ databases">
        <title>Mucilaginibacter sp. HMF7410 genome sequencing and assembly.</title>
        <authorList>
            <person name="Kang H."/>
            <person name="Cha I."/>
            <person name="Kim H."/>
            <person name="Joh K."/>
        </authorList>
    </citation>
    <scope>NUCLEOTIDE SEQUENCE [LARGE SCALE GENOMIC DNA]</scope>
    <source>
        <strain evidence="1 2">HMF7410</strain>
    </source>
</reference>
<proteinExistence type="predicted"/>
<dbReference type="Proteomes" id="UP000462014">
    <property type="component" value="Unassembled WGS sequence"/>
</dbReference>
<comment type="caution">
    <text evidence="1">The sequence shown here is derived from an EMBL/GenBank/DDBJ whole genome shotgun (WGS) entry which is preliminary data.</text>
</comment>
<keyword evidence="2" id="KW-1185">Reference proteome</keyword>
<dbReference type="RefSeq" id="WP_157567723.1">
    <property type="nucleotide sequence ID" value="NZ_WPIK01000011.1"/>
</dbReference>
<evidence type="ECO:0000313" key="2">
    <source>
        <dbReference type="Proteomes" id="UP000462014"/>
    </source>
</evidence>
<sequence length="96" mass="11468">METQETSYLGVELKPHYLYEFMACGIPVPHYTTDPIFILKFKDAECYLNYRKVLKAILNELDLADPQNCKYEIQHSKAFIRNILFIMREQLSKRYN</sequence>
<protein>
    <submittedName>
        <fullName evidence="1">Uncharacterized protein</fullName>
    </submittedName>
</protein>
<evidence type="ECO:0000313" key="1">
    <source>
        <dbReference type="EMBL" id="MVN22457.1"/>
    </source>
</evidence>
<organism evidence="1 2">
    <name type="scientific">Mucilaginibacter arboris</name>
    <dbReference type="NCBI Taxonomy" id="2682090"/>
    <lineage>
        <taxon>Bacteria</taxon>
        <taxon>Pseudomonadati</taxon>
        <taxon>Bacteroidota</taxon>
        <taxon>Sphingobacteriia</taxon>
        <taxon>Sphingobacteriales</taxon>
        <taxon>Sphingobacteriaceae</taxon>
        <taxon>Mucilaginibacter</taxon>
    </lineage>
</organism>
<accession>A0A7K1SYW9</accession>